<dbReference type="GO" id="GO:0005634">
    <property type="term" value="C:nucleus"/>
    <property type="evidence" value="ECO:0007669"/>
    <property type="project" value="UniProtKB-SubCell"/>
</dbReference>
<evidence type="ECO:0000313" key="6">
    <source>
        <dbReference type="EMBL" id="KAG8224647.1"/>
    </source>
</evidence>
<evidence type="ECO:0000313" key="7">
    <source>
        <dbReference type="Proteomes" id="UP000792457"/>
    </source>
</evidence>
<evidence type="ECO:0000256" key="1">
    <source>
        <dbReference type="ARBA" id="ARBA00004123"/>
    </source>
</evidence>
<dbReference type="InterPro" id="IPR019140">
    <property type="entry name" value="MCM_complex-bd"/>
</dbReference>
<evidence type="ECO:0000256" key="5">
    <source>
        <dbReference type="SAM" id="MobiDB-lite"/>
    </source>
</evidence>
<dbReference type="PANTHER" id="PTHR13489">
    <property type="entry name" value="MINI-CHROMOSOME MAINTENANCE COMPLEX-BINDING PROTEIN"/>
    <property type="match status" value="1"/>
</dbReference>
<reference evidence="6" key="1">
    <citation type="submission" date="2013-04" db="EMBL/GenBank/DDBJ databases">
        <authorList>
            <person name="Qu J."/>
            <person name="Murali S.C."/>
            <person name="Bandaranaike D."/>
            <person name="Bellair M."/>
            <person name="Blankenburg K."/>
            <person name="Chao H."/>
            <person name="Dinh H."/>
            <person name="Doddapaneni H."/>
            <person name="Downs B."/>
            <person name="Dugan-Rocha S."/>
            <person name="Elkadiri S."/>
            <person name="Gnanaolivu R.D."/>
            <person name="Hernandez B."/>
            <person name="Javaid M."/>
            <person name="Jayaseelan J.C."/>
            <person name="Lee S."/>
            <person name="Li M."/>
            <person name="Ming W."/>
            <person name="Munidasa M."/>
            <person name="Muniz J."/>
            <person name="Nguyen L."/>
            <person name="Ongeri F."/>
            <person name="Osuji N."/>
            <person name="Pu L.-L."/>
            <person name="Puazo M."/>
            <person name="Qu C."/>
            <person name="Quiroz J."/>
            <person name="Raj R."/>
            <person name="Weissenberger G."/>
            <person name="Xin Y."/>
            <person name="Zou X."/>
            <person name="Han Y."/>
            <person name="Richards S."/>
            <person name="Worley K."/>
            <person name="Muzny D."/>
            <person name="Gibbs R."/>
        </authorList>
    </citation>
    <scope>NUCLEOTIDE SEQUENCE</scope>
    <source>
        <strain evidence="6">Sampled in the wild</strain>
    </source>
</reference>
<dbReference type="OrthoDB" id="329666at2759"/>
<evidence type="ECO:0000256" key="2">
    <source>
        <dbReference type="ARBA" id="ARBA00007925"/>
    </source>
</evidence>
<feature type="region of interest" description="Disordered" evidence="5">
    <location>
        <begin position="101"/>
        <end position="149"/>
    </location>
</feature>
<dbReference type="AlphaFoldDB" id="A0A8K0NWV5"/>
<comment type="subcellular location">
    <subcellularLocation>
        <location evidence="1">Nucleus</location>
    </subcellularLocation>
</comment>
<reference evidence="6" key="2">
    <citation type="submission" date="2017-10" db="EMBL/GenBank/DDBJ databases">
        <title>Ladona fulva Genome sequencing and assembly.</title>
        <authorList>
            <person name="Murali S."/>
            <person name="Richards S."/>
            <person name="Bandaranaike D."/>
            <person name="Bellair M."/>
            <person name="Blankenburg K."/>
            <person name="Chao H."/>
            <person name="Dinh H."/>
            <person name="Doddapaneni H."/>
            <person name="Dugan-Rocha S."/>
            <person name="Elkadiri S."/>
            <person name="Gnanaolivu R."/>
            <person name="Hernandez B."/>
            <person name="Skinner E."/>
            <person name="Javaid M."/>
            <person name="Lee S."/>
            <person name="Li M."/>
            <person name="Ming W."/>
            <person name="Munidasa M."/>
            <person name="Muniz J."/>
            <person name="Nguyen L."/>
            <person name="Hughes D."/>
            <person name="Osuji N."/>
            <person name="Pu L.-L."/>
            <person name="Puazo M."/>
            <person name="Qu C."/>
            <person name="Quiroz J."/>
            <person name="Raj R."/>
            <person name="Weissenberger G."/>
            <person name="Xin Y."/>
            <person name="Zou X."/>
            <person name="Han Y."/>
            <person name="Worley K."/>
            <person name="Muzny D."/>
            <person name="Gibbs R."/>
        </authorList>
    </citation>
    <scope>NUCLEOTIDE SEQUENCE</scope>
    <source>
        <strain evidence="6">Sampled in the wild</strain>
    </source>
</reference>
<dbReference type="EMBL" id="KZ308204">
    <property type="protein sequence ID" value="KAG8224647.1"/>
    <property type="molecule type" value="Genomic_DNA"/>
</dbReference>
<proteinExistence type="inferred from homology"/>
<keyword evidence="7" id="KW-1185">Reference proteome</keyword>
<evidence type="ECO:0000256" key="4">
    <source>
        <dbReference type="ARBA" id="ARBA00023242"/>
    </source>
</evidence>
<feature type="compositionally biased region" description="Polar residues" evidence="5">
    <location>
        <begin position="101"/>
        <end position="114"/>
    </location>
</feature>
<comment type="caution">
    <text evidence="6">The sequence shown here is derived from an EMBL/GenBank/DDBJ whole genome shotgun (WGS) entry which is preliminary data.</text>
</comment>
<evidence type="ECO:0000256" key="3">
    <source>
        <dbReference type="ARBA" id="ARBA00015405"/>
    </source>
</evidence>
<accession>A0A8K0NWV5</accession>
<name>A0A8K0NWV5_LADFU</name>
<dbReference type="Proteomes" id="UP000792457">
    <property type="component" value="Unassembled WGS sequence"/>
</dbReference>
<gene>
    <name evidence="6" type="ORF">J437_LFUL003081</name>
</gene>
<keyword evidence="4" id="KW-0539">Nucleus</keyword>
<dbReference type="PANTHER" id="PTHR13489:SF0">
    <property type="entry name" value="MINI-CHROMOSOME MAINTENANCE COMPLEX-BINDING PROTEIN"/>
    <property type="match status" value="1"/>
</dbReference>
<organism evidence="6 7">
    <name type="scientific">Ladona fulva</name>
    <name type="common">Scarce chaser dragonfly</name>
    <name type="synonym">Libellula fulva</name>
    <dbReference type="NCBI Taxonomy" id="123851"/>
    <lineage>
        <taxon>Eukaryota</taxon>
        <taxon>Metazoa</taxon>
        <taxon>Ecdysozoa</taxon>
        <taxon>Arthropoda</taxon>
        <taxon>Hexapoda</taxon>
        <taxon>Insecta</taxon>
        <taxon>Pterygota</taxon>
        <taxon>Palaeoptera</taxon>
        <taxon>Odonata</taxon>
        <taxon>Epiprocta</taxon>
        <taxon>Anisoptera</taxon>
        <taxon>Libelluloidea</taxon>
        <taxon>Libellulidae</taxon>
        <taxon>Ladona</taxon>
    </lineage>
</organism>
<dbReference type="GO" id="GO:0006261">
    <property type="term" value="P:DNA-templated DNA replication"/>
    <property type="evidence" value="ECO:0007669"/>
    <property type="project" value="TreeGrafter"/>
</dbReference>
<protein>
    <recommendedName>
        <fullName evidence="3">Mini-chromosome maintenance complex-binding protein</fullName>
    </recommendedName>
</protein>
<feature type="non-terminal residue" evidence="6">
    <location>
        <position position="442"/>
    </location>
</feature>
<sequence>MLNNTPLHNLSDRRLVRFRCMVQDIYNPEFYLSYYEVLNKDTGETRMESGKYRDVTSLKPNEEIVYESPKNVNSERQTFYCVSIPGMNEWTVEKSCSSDAQTRLSSTSQPSTSCGMIASNDSRKRSAEVENECQPENRSSVGEKVAHSDSKKKEPEFLLNFPVPGGEDKSCLVKVYDNLDAFVLNEIVEVVGFLSVDPAMATFISDKEKEGENVAEMDVDDQEELALNPPPSLVPRIHIVAAKKLSHANPLLPKKCHESWDTVSKSLLSEAKLIRDELMLVLTQLLLGDQLAAEYMLCHLVSTIYLRNDALCLGQLSLNLCNVPNRDNYSKRLYDILTLMLPHSHYLPMTIDNINKLTFRPKKDYKTNRLTSGILQLSSNTHLVLDETVLTTGQLDSNGVHNVTALGHLITQQRVDYDFQFYNMEFQANIPVLTLSEGKSLL</sequence>
<dbReference type="Pfam" id="PF09739">
    <property type="entry name" value="MCM_bind"/>
    <property type="match status" value="1"/>
</dbReference>
<comment type="similarity">
    <text evidence="2">Belongs to the MCMBP family.</text>
</comment>
<dbReference type="GO" id="GO:0003682">
    <property type="term" value="F:chromatin binding"/>
    <property type="evidence" value="ECO:0007669"/>
    <property type="project" value="TreeGrafter"/>
</dbReference>